<evidence type="ECO:0000313" key="2">
    <source>
        <dbReference type="Proteomes" id="UP000294847"/>
    </source>
</evidence>
<dbReference type="Proteomes" id="UP000294847">
    <property type="component" value="Chromosome 7"/>
</dbReference>
<protein>
    <submittedName>
        <fullName evidence="1">Uncharacterized protein</fullName>
    </submittedName>
</protein>
<dbReference type="AlphaFoldDB" id="A0A4P7NUE4"/>
<proteinExistence type="predicted"/>
<dbReference type="PANTHER" id="PTHR39290">
    <property type="entry name" value="C3H1-TYPE DOMAIN-CONTAINING PROTEIN-RELATED"/>
    <property type="match status" value="1"/>
</dbReference>
<evidence type="ECO:0000313" key="1">
    <source>
        <dbReference type="EMBL" id="QBZ66063.1"/>
    </source>
</evidence>
<dbReference type="Gene3D" id="3.40.50.150">
    <property type="entry name" value="Vaccinia Virus protein VP39"/>
    <property type="match status" value="1"/>
</dbReference>
<sequence length="405" mass="44651">MPGITKDRRPKKPVVHCVGSRPPFEPQSRCRDVPALQAAEELLSKDDFAGAIRSFFQIPVGDDYVYHALASVKLEEVQRAVEAGGVGGRHAWYRRSEDGQPLPSPPQPDVEAYISIFDPAKSAPSALKSFRSNAKKDSIRLACATLLAEKRFIHPDLTQPLTIPKLRKPSTTNTTSADTHPANPYLTFWAWSCRRLQWCGPHPTTERVRMAHPVLPVLMHHFGCAVPSREALEVLRVLAAGRTVADLGSGNGYWSFMLRRHGVPTLAVDNEQSLWRANWVDDTVIDDGVAWLRRQEPAGGRDLVLLLVYPVVGQDGKGEFTRSLLAAYTGDTVAVVGTQNRNGYTGFAGMTMDQYMEQEAAKDCPSSDKWVRVAQIPLPSFAAKDEALFVFQRGDRAPSTAHVSG</sequence>
<dbReference type="PANTHER" id="PTHR39290:SF6">
    <property type="entry name" value="S-ADENOSYL-L-METHIONINE-DEPENDENT METHYLTRANSFERASES SUPERFAMILY PROTEIN"/>
    <property type="match status" value="1"/>
</dbReference>
<reference evidence="1 2" key="1">
    <citation type="journal article" date="2019" name="Mol. Biol. Evol.">
        <title>Blast fungal genomes show frequent chromosomal changes, gene gains and losses, and effector gene turnover.</title>
        <authorList>
            <person name="Gomez Luciano L.B."/>
            <person name="Jason Tsai I."/>
            <person name="Chuma I."/>
            <person name="Tosa Y."/>
            <person name="Chen Y.H."/>
            <person name="Li J.Y."/>
            <person name="Li M.Y."/>
            <person name="Jade Lu M.Y."/>
            <person name="Nakayashiki H."/>
            <person name="Li W.H."/>
        </authorList>
    </citation>
    <scope>NUCLEOTIDE SEQUENCE [LARGE SCALE GENOMIC DNA]</scope>
    <source>
        <strain evidence="1">MZ5-1-6</strain>
    </source>
</reference>
<dbReference type="InterPro" id="IPR029063">
    <property type="entry name" value="SAM-dependent_MTases_sf"/>
</dbReference>
<dbReference type="SUPFAM" id="SSF53335">
    <property type="entry name" value="S-adenosyl-L-methionine-dependent methyltransferases"/>
    <property type="match status" value="1"/>
</dbReference>
<accession>A0A4P7NUE4</accession>
<organism evidence="1 2">
    <name type="scientific">Pyricularia oryzae</name>
    <name type="common">Rice blast fungus</name>
    <name type="synonym">Magnaporthe oryzae</name>
    <dbReference type="NCBI Taxonomy" id="318829"/>
    <lineage>
        <taxon>Eukaryota</taxon>
        <taxon>Fungi</taxon>
        <taxon>Dikarya</taxon>
        <taxon>Ascomycota</taxon>
        <taxon>Pezizomycotina</taxon>
        <taxon>Sordariomycetes</taxon>
        <taxon>Sordariomycetidae</taxon>
        <taxon>Magnaporthales</taxon>
        <taxon>Pyriculariaceae</taxon>
        <taxon>Pyricularia</taxon>
    </lineage>
</organism>
<dbReference type="EMBL" id="CP034210">
    <property type="protein sequence ID" value="QBZ66063.1"/>
    <property type="molecule type" value="Genomic_DNA"/>
</dbReference>
<name>A0A4P7NUE4_PYROR</name>
<gene>
    <name evidence="1" type="ORF">PoMZ_13032</name>
</gene>